<evidence type="ECO:0000256" key="1">
    <source>
        <dbReference type="ARBA" id="ARBA00006043"/>
    </source>
</evidence>
<accession>A0A8H8DI74</accession>
<reference evidence="5 6" key="1">
    <citation type="journal article" name="Sci. Rep.">
        <title>Genome-scale phylogenetic analyses confirm Olpidium as the closest living zoosporic fungus to the non-flagellated, terrestrial fungi.</title>
        <authorList>
            <person name="Chang Y."/>
            <person name="Rochon D."/>
            <person name="Sekimoto S."/>
            <person name="Wang Y."/>
            <person name="Chovatia M."/>
            <person name="Sandor L."/>
            <person name="Salamov A."/>
            <person name="Grigoriev I.V."/>
            <person name="Stajich J.E."/>
            <person name="Spatafora J.W."/>
        </authorList>
    </citation>
    <scope>NUCLEOTIDE SEQUENCE [LARGE SCALE GENOMIC DNA]</scope>
    <source>
        <strain evidence="5">S191</strain>
    </source>
</reference>
<dbReference type="InterPro" id="IPR055417">
    <property type="entry name" value="UFD1_N1"/>
</dbReference>
<sequence>MAYVDGTFSASGATGEQILRPCLQKYIWVWRRFGSWVTGRRQLFTSAVLFGHGAPPGPSGPSFSAQKGRSSPLAPALSLVVSPPFSLFLFLGLCPLEHACSTLRNAAVAARSTADGIWKFPQTVPTDLESASLPLSNGKNTTPAKTPAKQVPSSAFGLPVARLLLRLPKLRAPHLGRDMDAPPRAGSSQGPRETGIPDAGSREGVLIDGSRSALWTASFRAVVLRQDEKQGPPHPALGFETDRIILPPSSLDAILNLPSSFTVPSTALASSIRTSPERTRFRTKPVETDSPDDEALSDDEDEEDDEELLPARQSLPSAIPQSSASVRRELPSPLNFQLANPASGRITHAGVKEFSAEEGTVQLQPRTAAALGIEANGGEARVVVRMVILPKATGAKFRPLSKEYV</sequence>
<dbReference type="InterPro" id="IPR004854">
    <property type="entry name" value="Ufd1-like"/>
</dbReference>
<dbReference type="EMBL" id="JAEFCI010007922">
    <property type="protein sequence ID" value="KAG5458782.1"/>
    <property type="molecule type" value="Genomic_DNA"/>
</dbReference>
<dbReference type="GO" id="GO:0034098">
    <property type="term" value="C:VCP-NPL4-UFD1 AAA ATPase complex"/>
    <property type="evidence" value="ECO:0007669"/>
    <property type="project" value="TreeGrafter"/>
</dbReference>
<dbReference type="GO" id="GO:0036503">
    <property type="term" value="P:ERAD pathway"/>
    <property type="evidence" value="ECO:0007669"/>
    <property type="project" value="TreeGrafter"/>
</dbReference>
<name>A0A8H8DI74_9FUNG</name>
<feature type="compositionally biased region" description="Polar residues" evidence="3">
    <location>
        <begin position="265"/>
        <end position="274"/>
    </location>
</feature>
<dbReference type="PANTHER" id="PTHR12555:SF15">
    <property type="entry name" value="FUSION DEGRADATION PROTEIN (UFD1), PUTATIVE (AFU_ORTHOLOGUE AFUA_4G04640)-RELATED"/>
    <property type="match status" value="1"/>
</dbReference>
<keyword evidence="2" id="KW-0833">Ubl conjugation pathway</keyword>
<dbReference type="PANTHER" id="PTHR12555">
    <property type="entry name" value="UBIQUITIN FUSION DEGRADATON PROTEIN 1"/>
    <property type="match status" value="1"/>
</dbReference>
<evidence type="ECO:0000313" key="5">
    <source>
        <dbReference type="EMBL" id="KAG5458782.1"/>
    </source>
</evidence>
<organism evidence="5 6">
    <name type="scientific">Olpidium bornovanus</name>
    <dbReference type="NCBI Taxonomy" id="278681"/>
    <lineage>
        <taxon>Eukaryota</taxon>
        <taxon>Fungi</taxon>
        <taxon>Fungi incertae sedis</taxon>
        <taxon>Olpidiomycota</taxon>
        <taxon>Olpidiomycotina</taxon>
        <taxon>Olpidiomycetes</taxon>
        <taxon>Olpidiales</taxon>
        <taxon>Olpidiaceae</taxon>
        <taxon>Olpidium</taxon>
    </lineage>
</organism>
<comment type="similarity">
    <text evidence="1">Belongs to the UFD1 family.</text>
</comment>
<feature type="domain" description="Ubiquitin fusion degradation protein UFD1 N-terminal subdomain 1" evidence="4">
    <location>
        <begin position="327"/>
        <end position="375"/>
    </location>
</feature>
<evidence type="ECO:0000313" key="6">
    <source>
        <dbReference type="Proteomes" id="UP000673691"/>
    </source>
</evidence>
<evidence type="ECO:0000259" key="4">
    <source>
        <dbReference type="Pfam" id="PF03152"/>
    </source>
</evidence>
<comment type="caution">
    <text evidence="5">The sequence shown here is derived from an EMBL/GenBank/DDBJ whole genome shotgun (WGS) entry which is preliminary data.</text>
</comment>
<dbReference type="Proteomes" id="UP000673691">
    <property type="component" value="Unassembled WGS sequence"/>
</dbReference>
<dbReference type="InterPro" id="IPR042299">
    <property type="entry name" value="Ufd1-like_Nn"/>
</dbReference>
<feature type="compositionally biased region" description="Polar residues" evidence="3">
    <location>
        <begin position="314"/>
        <end position="325"/>
    </location>
</feature>
<evidence type="ECO:0000256" key="3">
    <source>
        <dbReference type="SAM" id="MobiDB-lite"/>
    </source>
</evidence>
<dbReference type="OrthoDB" id="193703at2759"/>
<dbReference type="GO" id="GO:0006511">
    <property type="term" value="P:ubiquitin-dependent protein catabolic process"/>
    <property type="evidence" value="ECO:0007669"/>
    <property type="project" value="InterPro"/>
</dbReference>
<keyword evidence="6" id="KW-1185">Reference proteome</keyword>
<evidence type="ECO:0000256" key="2">
    <source>
        <dbReference type="ARBA" id="ARBA00022786"/>
    </source>
</evidence>
<dbReference type="AlphaFoldDB" id="A0A8H8DI74"/>
<feature type="region of interest" description="Disordered" evidence="3">
    <location>
        <begin position="265"/>
        <end position="326"/>
    </location>
</feature>
<gene>
    <name evidence="5" type="ORF">BJ554DRAFT_933</name>
</gene>
<feature type="compositionally biased region" description="Basic and acidic residues" evidence="3">
    <location>
        <begin position="275"/>
        <end position="287"/>
    </location>
</feature>
<dbReference type="Pfam" id="PF03152">
    <property type="entry name" value="UFD1_N1"/>
    <property type="match status" value="1"/>
</dbReference>
<dbReference type="GO" id="GO:0031593">
    <property type="term" value="F:polyubiquitin modification-dependent protein binding"/>
    <property type="evidence" value="ECO:0007669"/>
    <property type="project" value="TreeGrafter"/>
</dbReference>
<feature type="region of interest" description="Disordered" evidence="3">
    <location>
        <begin position="174"/>
        <end position="204"/>
    </location>
</feature>
<protein>
    <recommendedName>
        <fullName evidence="4">Ubiquitin fusion degradation protein UFD1 N-terminal subdomain 1 domain-containing protein</fullName>
    </recommendedName>
</protein>
<proteinExistence type="inferred from homology"/>
<dbReference type="Gene3D" id="2.40.40.50">
    <property type="entry name" value="Ubiquitin fusion degradation protein UFD1, N-terminal domain"/>
    <property type="match status" value="1"/>
</dbReference>
<feature type="compositionally biased region" description="Acidic residues" evidence="3">
    <location>
        <begin position="289"/>
        <end position="308"/>
    </location>
</feature>